<gene>
    <name evidence="1" type="ordered locus">NATL1_00771</name>
</gene>
<accession>A2BZI1</accession>
<sequence>MDWVKLGSQSLNFRFPLWLNPIPSFWPRTLKKIRSPKKRKRLNKNANKKAEL</sequence>
<reference evidence="2" key="1">
    <citation type="journal article" date="2007" name="PLoS Genet.">
        <title>Patterns and implications of gene gain and loss in the evolution of Prochlorococcus.</title>
        <authorList>
            <person name="Kettler G.C."/>
            <person name="Martiny A.C."/>
            <person name="Huang K."/>
            <person name="Zucker J."/>
            <person name="Coleman M.L."/>
            <person name="Rodrigue S."/>
            <person name="Chen F."/>
            <person name="Lapidus A."/>
            <person name="Ferriera S."/>
            <person name="Johnson J."/>
            <person name="Steglich C."/>
            <person name="Church G.M."/>
            <person name="Richardson P."/>
            <person name="Chisholm S.W."/>
        </authorList>
    </citation>
    <scope>NUCLEOTIDE SEQUENCE [LARGE SCALE GENOMIC DNA]</scope>
    <source>
        <strain evidence="2">NATL1A</strain>
    </source>
</reference>
<evidence type="ECO:0000313" key="1">
    <source>
        <dbReference type="EMBL" id="ABM74641.1"/>
    </source>
</evidence>
<dbReference type="EMBL" id="CP000553">
    <property type="protein sequence ID" value="ABM74641.1"/>
    <property type="molecule type" value="Genomic_DNA"/>
</dbReference>
<dbReference type="HOGENOM" id="CLU_3083491_0_0_3"/>
<proteinExistence type="predicted"/>
<organism evidence="1 2">
    <name type="scientific">Prochlorococcus marinus (strain NATL1A)</name>
    <dbReference type="NCBI Taxonomy" id="167555"/>
    <lineage>
        <taxon>Bacteria</taxon>
        <taxon>Bacillati</taxon>
        <taxon>Cyanobacteriota</taxon>
        <taxon>Cyanophyceae</taxon>
        <taxon>Synechococcales</taxon>
        <taxon>Prochlorococcaceae</taxon>
        <taxon>Prochlorococcus</taxon>
    </lineage>
</organism>
<dbReference type="Proteomes" id="UP000002592">
    <property type="component" value="Chromosome"/>
</dbReference>
<dbReference type="AlphaFoldDB" id="A2BZI1"/>
<protein>
    <submittedName>
        <fullName evidence="1">Uncharacterized protein</fullName>
    </submittedName>
</protein>
<evidence type="ECO:0000313" key="2">
    <source>
        <dbReference type="Proteomes" id="UP000002592"/>
    </source>
</evidence>
<name>A2BZI1_PROM1</name>
<dbReference type="KEGG" id="pme:NATL1_00771"/>